<sequence length="528" mass="60346">MKCCFICYLCPLFVWTHQAFVDAKPSFTPGVKIHVELPDLNLPPEDEPLTALSGNLLPPTSTWDASGEGSNLPNDQAEMTMKRKVDADVELKTMTGLVHGKTHETSVKNENQIAPEDSASDQTEMHSTKPTPKSFPIKHDSTNTRKRKGIYADTELRTNVGLVHGKMHKPSVNNGNQITLEGNTLKASQSRQMNIQPIESSKLYASSDHKEDVVGPITNTETQKLCNFRDWSFVKNNSVKKINSDPQRQESKFKIEKLLSFLNELKTRRMVKRKMKLEQKNLGYTPDTRKDFWVRTEYAEAFFKAYGKERQRFAFPPAEIITPHERRLGIHNIILNIVDEKIVLEKYTVFSKDIVNHLTLRLDARLLGFLQSQATLETRLQVTTRIDIVQKITKSAVFLNLAYLKFFKENENGKTTVQQIESFLNFMKDLWEDIEKGENSTCNNNNFGDKLHKLLSFETSEHQSSPSSAMGIAWNIVELWVQKAANFQPHISLDYHPQMVEIINKIILYSNYDLFLSKIPAKDEIGAI</sequence>
<proteinExistence type="predicted"/>
<name>A0ACC0EBC5_9BASI</name>
<protein>
    <submittedName>
        <fullName evidence="1">Uncharacterized protein</fullName>
    </submittedName>
</protein>
<comment type="caution">
    <text evidence="1">The sequence shown here is derived from an EMBL/GenBank/DDBJ whole genome shotgun (WGS) entry which is preliminary data.</text>
</comment>
<organism evidence="1 2">
    <name type="scientific">Puccinia striiformis f. sp. tritici</name>
    <dbReference type="NCBI Taxonomy" id="168172"/>
    <lineage>
        <taxon>Eukaryota</taxon>
        <taxon>Fungi</taxon>
        <taxon>Dikarya</taxon>
        <taxon>Basidiomycota</taxon>
        <taxon>Pucciniomycotina</taxon>
        <taxon>Pucciniomycetes</taxon>
        <taxon>Pucciniales</taxon>
        <taxon>Pucciniaceae</taxon>
        <taxon>Puccinia</taxon>
    </lineage>
</organism>
<reference evidence="2" key="2">
    <citation type="journal article" date="2018" name="Mol. Plant Microbe Interact.">
        <title>Genome sequence resources for the wheat stripe rust pathogen (Puccinia striiformis f. sp. tritici) and the barley stripe rust pathogen (Puccinia striiformis f. sp. hordei).</title>
        <authorList>
            <person name="Xia C."/>
            <person name="Wang M."/>
            <person name="Yin C."/>
            <person name="Cornejo O.E."/>
            <person name="Hulbert S.H."/>
            <person name="Chen X."/>
        </authorList>
    </citation>
    <scope>NUCLEOTIDE SEQUENCE [LARGE SCALE GENOMIC DNA]</scope>
    <source>
        <strain evidence="2">93-210</strain>
    </source>
</reference>
<gene>
    <name evidence="1" type="ORF">MJO28_008544</name>
</gene>
<dbReference type="Proteomes" id="UP001060170">
    <property type="component" value="Chromosome 8"/>
</dbReference>
<evidence type="ECO:0000313" key="2">
    <source>
        <dbReference type="Proteomes" id="UP001060170"/>
    </source>
</evidence>
<accession>A0ACC0EBC5</accession>
<dbReference type="EMBL" id="CM045872">
    <property type="protein sequence ID" value="KAI7949723.1"/>
    <property type="molecule type" value="Genomic_DNA"/>
</dbReference>
<reference evidence="1 2" key="3">
    <citation type="journal article" date="2022" name="Microbiol. Spectr.">
        <title>Folding features and dynamics of 3D genome architecture in plant fungal pathogens.</title>
        <authorList>
            <person name="Xia C."/>
        </authorList>
    </citation>
    <scope>NUCLEOTIDE SEQUENCE [LARGE SCALE GENOMIC DNA]</scope>
    <source>
        <strain evidence="1 2">93-210</strain>
    </source>
</reference>
<reference evidence="2" key="1">
    <citation type="journal article" date="2018" name="BMC Genomics">
        <title>Genomic insights into host adaptation between the wheat stripe rust pathogen (Puccinia striiformis f. sp. tritici) and the barley stripe rust pathogen (Puccinia striiformis f. sp. hordei).</title>
        <authorList>
            <person name="Xia C."/>
            <person name="Wang M."/>
            <person name="Yin C."/>
            <person name="Cornejo O.E."/>
            <person name="Hulbert S.H."/>
            <person name="Chen X."/>
        </authorList>
    </citation>
    <scope>NUCLEOTIDE SEQUENCE [LARGE SCALE GENOMIC DNA]</scope>
    <source>
        <strain evidence="2">93-210</strain>
    </source>
</reference>
<keyword evidence="2" id="KW-1185">Reference proteome</keyword>
<evidence type="ECO:0000313" key="1">
    <source>
        <dbReference type="EMBL" id="KAI7949723.1"/>
    </source>
</evidence>